<dbReference type="eggNOG" id="COG4365">
    <property type="taxonomic scope" value="Bacteria"/>
</dbReference>
<gene>
    <name evidence="2" type="primary">bshC</name>
    <name evidence="5" type="ORF">BN990_02535</name>
</gene>
<evidence type="ECO:0000259" key="4">
    <source>
        <dbReference type="Pfam" id="PF24850"/>
    </source>
</evidence>
<dbReference type="GO" id="GO:0016874">
    <property type="term" value="F:ligase activity"/>
    <property type="evidence" value="ECO:0007669"/>
    <property type="project" value="UniProtKB-UniRule"/>
</dbReference>
<dbReference type="NCBIfam" id="TIGR03998">
    <property type="entry name" value="thiol_BshC"/>
    <property type="match status" value="1"/>
</dbReference>
<reference evidence="5 6" key="1">
    <citation type="submission" date="2014-03" db="EMBL/GenBank/DDBJ databases">
        <authorList>
            <person name="Urmite Genomes U."/>
        </authorList>
    </citation>
    <scope>NUCLEOTIDE SEQUENCE [LARGE SCALE GENOMIC DNA]</scope>
    <source>
        <strain evidence="5 6">Vm-5</strain>
    </source>
</reference>
<reference evidence="6" key="2">
    <citation type="submission" date="2014-05" db="EMBL/GenBank/DDBJ databases">
        <title>Draft genome sequence of Virgibacillus massiliensis Vm-5.</title>
        <authorList>
            <person name="Khelaifia S."/>
            <person name="Croce O."/>
            <person name="Lagier J.C."/>
            <person name="Raoult D."/>
        </authorList>
    </citation>
    <scope>NUCLEOTIDE SEQUENCE [LARGE SCALE GENOMIC DNA]</scope>
    <source>
        <strain evidence="6">Vm-5</strain>
    </source>
</reference>
<evidence type="ECO:0000256" key="1">
    <source>
        <dbReference type="ARBA" id="ARBA00022598"/>
    </source>
</evidence>
<feature type="domain" description="Bacillithiol biosynthesis BshC C-terminal coiled-coil" evidence="4">
    <location>
        <begin position="380"/>
        <end position="539"/>
    </location>
</feature>
<feature type="domain" description="Bacillithiol biosynthesis BshC N-terminal Rossmann-like" evidence="3">
    <location>
        <begin position="1"/>
        <end position="378"/>
    </location>
</feature>
<dbReference type="InterPro" id="IPR055398">
    <property type="entry name" value="Rossmann-like_BshC"/>
</dbReference>
<accession>A0A024QE24</accession>
<dbReference type="OrthoDB" id="9765151at2"/>
<evidence type="ECO:0000259" key="3">
    <source>
        <dbReference type="Pfam" id="PF10079"/>
    </source>
</evidence>
<dbReference type="Proteomes" id="UP000028875">
    <property type="component" value="Unassembled WGS sequence"/>
</dbReference>
<dbReference type="HAMAP" id="MF_01867">
    <property type="entry name" value="BshC"/>
    <property type="match status" value="1"/>
</dbReference>
<name>A0A024QE24_9BACI</name>
<proteinExistence type="inferred from homology"/>
<dbReference type="PIRSF" id="PIRSF012535">
    <property type="entry name" value="UCP012535"/>
    <property type="match status" value="1"/>
</dbReference>
<protein>
    <recommendedName>
        <fullName evidence="2">Putative cysteine ligase BshC</fullName>
        <ecNumber evidence="2">6.-.-.-</ecNumber>
    </recommendedName>
</protein>
<evidence type="ECO:0000313" key="5">
    <source>
        <dbReference type="EMBL" id="CDQ40216.1"/>
    </source>
</evidence>
<dbReference type="EMBL" id="CCDP010000001">
    <property type="protein sequence ID" value="CDQ40216.1"/>
    <property type="molecule type" value="Genomic_DNA"/>
</dbReference>
<evidence type="ECO:0000256" key="2">
    <source>
        <dbReference type="HAMAP-Rule" id="MF_01867"/>
    </source>
</evidence>
<dbReference type="Pfam" id="PF10079">
    <property type="entry name" value="Rossmann-like_BshC"/>
    <property type="match status" value="1"/>
</dbReference>
<dbReference type="Pfam" id="PF24850">
    <property type="entry name" value="CC_BshC"/>
    <property type="match status" value="1"/>
</dbReference>
<dbReference type="AlphaFoldDB" id="A0A024QE24"/>
<dbReference type="InterPro" id="IPR055399">
    <property type="entry name" value="CC_BshC"/>
</dbReference>
<keyword evidence="6" id="KW-1185">Reference proteome</keyword>
<dbReference type="InterPro" id="IPR011199">
    <property type="entry name" value="Bacillithiol_biosynth_BshC"/>
</dbReference>
<dbReference type="EC" id="6.-.-.-" evidence="2"/>
<keyword evidence="1 2" id="KW-0436">Ligase</keyword>
<comment type="caution">
    <text evidence="5">The sequence shown here is derived from an EMBL/GenBank/DDBJ whole genome shotgun (WGS) entry which is preliminary data.</text>
</comment>
<dbReference type="STRING" id="1462526.BN990_02535"/>
<evidence type="ECO:0000313" key="6">
    <source>
        <dbReference type="Proteomes" id="UP000028875"/>
    </source>
</evidence>
<organism evidence="5 6">
    <name type="scientific">Virgibacillus massiliensis</name>
    <dbReference type="NCBI Taxonomy" id="1462526"/>
    <lineage>
        <taxon>Bacteria</taxon>
        <taxon>Bacillati</taxon>
        <taxon>Bacillota</taxon>
        <taxon>Bacilli</taxon>
        <taxon>Bacillales</taxon>
        <taxon>Bacillaceae</taxon>
        <taxon>Virgibacillus</taxon>
    </lineage>
</organism>
<comment type="similarity">
    <text evidence="2">Belongs to the BshC family.</text>
</comment>
<sequence>MQVDPIVLEKQNKLVKDYRDNAGQITAFFDYPIPNKFYQRYQDLKERCFKREALSQVLRTINKQWGAPSSTYHNIDRLEREDSVVVIGGQQAGLLTGPMYTINKVISIIQLAKEQEEKLQVPVIPVFWIAGEDHDFEEVNHVFLPHEQQMKKFKLHDQNWEKRSLSEKAIDHNKMEEWLDSLFVQLSETDHTKGLHERIKQCLSQSNTYVDFFATLIYQLFPDHGLVLIDSGNHLVRKLESEYFIQLIENQPKISEGVCNALMGLDQYGYSVSLEVEKSDAHLFFHKDNERILLRRTADGQWQGKQNEVLLSTEEIISVAKENPESLSNNVVTRPVMQELVFPTLAFIGGPGEISYWSALKPAFHALEINMPPVLPRLSFTIIERQVEKLLKEYHISAHYAINYGTMDEKKQWFEEKNQPAVDKVAQQVKKAVEEAHVPLKELAKGMGNDLGDLADKNLYYLKDTINFLEDRLIKALEEEHSEELAAFNSLHCTLQPEDGLQERIWNPLPWLNRYGLEVIKEITDHSFPLENEHYAIYL</sequence>
<comment type="function">
    <text evidence="2">Involved in bacillithiol (BSH) biosynthesis. May catalyze the last step of the pathway, the addition of cysteine to glucosamine malate (GlcN-Mal) to generate BSH.</text>
</comment>